<reference evidence="2" key="1">
    <citation type="submission" date="2020-06" db="EMBL/GenBank/DDBJ databases">
        <title>WGS assembly of Ceratodon purpureus strain R40.</title>
        <authorList>
            <person name="Carey S.B."/>
            <person name="Jenkins J."/>
            <person name="Shu S."/>
            <person name="Lovell J.T."/>
            <person name="Sreedasyam A."/>
            <person name="Maumus F."/>
            <person name="Tiley G.P."/>
            <person name="Fernandez-Pozo N."/>
            <person name="Barry K."/>
            <person name="Chen C."/>
            <person name="Wang M."/>
            <person name="Lipzen A."/>
            <person name="Daum C."/>
            <person name="Saski C.A."/>
            <person name="Payton A.C."/>
            <person name="Mcbreen J.C."/>
            <person name="Conrad R.E."/>
            <person name="Kollar L.M."/>
            <person name="Olsson S."/>
            <person name="Huttunen S."/>
            <person name="Landis J.B."/>
            <person name="Wickett N.J."/>
            <person name="Johnson M.G."/>
            <person name="Rensing S.A."/>
            <person name="Grimwood J."/>
            <person name="Schmutz J."/>
            <person name="Mcdaniel S.F."/>
        </authorList>
    </citation>
    <scope>NUCLEOTIDE SEQUENCE</scope>
    <source>
        <strain evidence="2">R40</strain>
    </source>
</reference>
<accession>A0A8T0GC29</accession>
<name>A0A8T0GC29_CERPU</name>
<keyword evidence="1" id="KW-1133">Transmembrane helix</keyword>
<gene>
    <name evidence="2" type="ORF">KC19_12G166100</name>
    <name evidence="3" type="ORF">KC19_12G166200</name>
</gene>
<keyword evidence="4" id="KW-1185">Reference proteome</keyword>
<evidence type="ECO:0000313" key="3">
    <source>
        <dbReference type="EMBL" id="KAG0555399.1"/>
    </source>
</evidence>
<dbReference type="Proteomes" id="UP000822688">
    <property type="component" value="Chromosome 12"/>
</dbReference>
<feature type="transmembrane region" description="Helical" evidence="1">
    <location>
        <begin position="46"/>
        <end position="70"/>
    </location>
</feature>
<organism evidence="2 4">
    <name type="scientific">Ceratodon purpureus</name>
    <name type="common">Fire moss</name>
    <name type="synonym">Dicranum purpureum</name>
    <dbReference type="NCBI Taxonomy" id="3225"/>
    <lineage>
        <taxon>Eukaryota</taxon>
        <taxon>Viridiplantae</taxon>
        <taxon>Streptophyta</taxon>
        <taxon>Embryophyta</taxon>
        <taxon>Bryophyta</taxon>
        <taxon>Bryophytina</taxon>
        <taxon>Bryopsida</taxon>
        <taxon>Dicranidae</taxon>
        <taxon>Pseudoditrichales</taxon>
        <taxon>Ditrichaceae</taxon>
        <taxon>Ceratodon</taxon>
    </lineage>
</organism>
<evidence type="ECO:0000256" key="1">
    <source>
        <dbReference type="SAM" id="Phobius"/>
    </source>
</evidence>
<sequence length="99" mass="11111">MCFVREWCVGFFANAMHPWLSHMMVVASTWTHPTSPKSLRSQMGSLVLWLVAMYSASVVDKAIVGCLLQFHEMAPSPTKKTYPFVERRSFASPAQSASQ</sequence>
<keyword evidence="1" id="KW-0812">Transmembrane</keyword>
<dbReference type="EMBL" id="CM026433">
    <property type="protein sequence ID" value="KAG0555398.1"/>
    <property type="molecule type" value="Genomic_DNA"/>
</dbReference>
<proteinExistence type="predicted"/>
<dbReference type="AlphaFoldDB" id="A0A8T0GC29"/>
<keyword evidence="1" id="KW-0472">Membrane</keyword>
<dbReference type="EMBL" id="CM026433">
    <property type="protein sequence ID" value="KAG0555399.1"/>
    <property type="molecule type" value="Genomic_DNA"/>
</dbReference>
<protein>
    <submittedName>
        <fullName evidence="2">Uncharacterized protein</fullName>
    </submittedName>
</protein>
<evidence type="ECO:0000313" key="2">
    <source>
        <dbReference type="EMBL" id="KAG0555398.1"/>
    </source>
</evidence>
<comment type="caution">
    <text evidence="2">The sequence shown here is derived from an EMBL/GenBank/DDBJ whole genome shotgun (WGS) entry which is preliminary data.</text>
</comment>
<evidence type="ECO:0000313" key="4">
    <source>
        <dbReference type="Proteomes" id="UP000822688"/>
    </source>
</evidence>